<evidence type="ECO:0000256" key="1">
    <source>
        <dbReference type="SAM" id="MobiDB-lite"/>
    </source>
</evidence>
<dbReference type="RefSeq" id="WP_371438478.1">
    <property type="nucleotide sequence ID" value="NZ_JBHSRS010000018.1"/>
</dbReference>
<dbReference type="Pfam" id="PF00027">
    <property type="entry name" value="cNMP_binding"/>
    <property type="match status" value="1"/>
</dbReference>
<dbReference type="PANTHER" id="PTHR11635">
    <property type="entry name" value="CAMP-DEPENDENT PROTEIN KINASE REGULATORY CHAIN"/>
    <property type="match status" value="1"/>
</dbReference>
<dbReference type="InterPro" id="IPR014710">
    <property type="entry name" value="RmlC-like_jellyroll"/>
</dbReference>
<organism evidence="3 4">
    <name type="scientific">Polaromonas aquatica</name>
    <dbReference type="NCBI Taxonomy" id="332657"/>
    <lineage>
        <taxon>Bacteria</taxon>
        <taxon>Pseudomonadati</taxon>
        <taxon>Pseudomonadota</taxon>
        <taxon>Betaproteobacteria</taxon>
        <taxon>Burkholderiales</taxon>
        <taxon>Comamonadaceae</taxon>
        <taxon>Polaromonas</taxon>
    </lineage>
</organism>
<feature type="region of interest" description="Disordered" evidence="1">
    <location>
        <begin position="1"/>
        <end position="21"/>
    </location>
</feature>
<dbReference type="InterPro" id="IPR018490">
    <property type="entry name" value="cNMP-bd_dom_sf"/>
</dbReference>
<accession>A0ABW1TYH5</accession>
<dbReference type="PANTHER" id="PTHR11635:SF152">
    <property type="entry name" value="CAMP-DEPENDENT PROTEIN KINASE TYPE I REGULATORY SUBUNIT-RELATED"/>
    <property type="match status" value="1"/>
</dbReference>
<dbReference type="SMART" id="SM00100">
    <property type="entry name" value="cNMP"/>
    <property type="match status" value="1"/>
</dbReference>
<dbReference type="EMBL" id="JBHSRS010000018">
    <property type="protein sequence ID" value="MFC6281923.1"/>
    <property type="molecule type" value="Genomic_DNA"/>
</dbReference>
<feature type="domain" description="Cyclic nucleotide-binding" evidence="2">
    <location>
        <begin position="47"/>
        <end position="152"/>
    </location>
</feature>
<dbReference type="InterPro" id="IPR050503">
    <property type="entry name" value="cAMP-dep_PK_reg_su-like"/>
</dbReference>
<gene>
    <name evidence="3" type="ORF">ACFQND_11825</name>
</gene>
<dbReference type="CDD" id="cd00038">
    <property type="entry name" value="CAP_ED"/>
    <property type="match status" value="1"/>
</dbReference>
<keyword evidence="4" id="KW-1185">Reference proteome</keyword>
<evidence type="ECO:0000259" key="2">
    <source>
        <dbReference type="PROSITE" id="PS50042"/>
    </source>
</evidence>
<dbReference type="PROSITE" id="PS50042">
    <property type="entry name" value="CNMP_BINDING_3"/>
    <property type="match status" value="1"/>
</dbReference>
<proteinExistence type="predicted"/>
<comment type="caution">
    <text evidence="3">The sequence shown here is derived from an EMBL/GenBank/DDBJ whole genome shotgun (WGS) entry which is preliminary data.</text>
</comment>
<dbReference type="Proteomes" id="UP001596270">
    <property type="component" value="Unassembled WGS sequence"/>
</dbReference>
<dbReference type="SUPFAM" id="SSF51206">
    <property type="entry name" value="cAMP-binding domain-like"/>
    <property type="match status" value="1"/>
</dbReference>
<dbReference type="InterPro" id="IPR000595">
    <property type="entry name" value="cNMP-bd_dom"/>
</dbReference>
<evidence type="ECO:0000313" key="4">
    <source>
        <dbReference type="Proteomes" id="UP001596270"/>
    </source>
</evidence>
<dbReference type="Gene3D" id="2.60.120.10">
    <property type="entry name" value="Jelly Rolls"/>
    <property type="match status" value="1"/>
</dbReference>
<protein>
    <submittedName>
        <fullName evidence="3">Cyclic nucleotide-binding domain-containing protein</fullName>
    </submittedName>
</protein>
<name>A0ABW1TYH5_9BURK</name>
<evidence type="ECO:0000313" key="3">
    <source>
        <dbReference type="EMBL" id="MFC6281923.1"/>
    </source>
</evidence>
<sequence>MFETLFGRNTRAQVSAPERMRPKDRMRAIEGSSTAELAAELLIAPTALMQLTPSEALTVVSYMIPRKIAMGTTFIAEGDTMDTGYMVLLLEGEVTIESIVVSRHAPVTVNVLGPGSLIGEMGLVDGQARLASCTASTDVRCAILSREALEQLSADSPKTAAKLMFAVSLRVAERLRETSEKLKMYSQLVQAMQQEIDHLMPT</sequence>
<reference evidence="4" key="1">
    <citation type="journal article" date="2019" name="Int. J. Syst. Evol. Microbiol.">
        <title>The Global Catalogue of Microorganisms (GCM) 10K type strain sequencing project: providing services to taxonomists for standard genome sequencing and annotation.</title>
        <authorList>
            <consortium name="The Broad Institute Genomics Platform"/>
            <consortium name="The Broad Institute Genome Sequencing Center for Infectious Disease"/>
            <person name="Wu L."/>
            <person name="Ma J."/>
        </authorList>
    </citation>
    <scope>NUCLEOTIDE SEQUENCE [LARGE SCALE GENOMIC DNA]</scope>
    <source>
        <strain evidence="4">CCUG 39402</strain>
    </source>
</reference>